<accession>A0A6A6YWW8</accession>
<evidence type="ECO:0000256" key="3">
    <source>
        <dbReference type="ARBA" id="ARBA00023015"/>
    </source>
</evidence>
<dbReference type="AlphaFoldDB" id="A0A6A6YWW8"/>
<reference evidence="7 9" key="1">
    <citation type="journal article" date="2020" name="Stud. Mycol.">
        <title>101 Dothideomycetes genomes: a test case for predicting lifestyles and emergence of pathogens.</title>
        <authorList>
            <person name="Haridas S."/>
            <person name="Albert R."/>
            <person name="Binder M."/>
            <person name="Bloem J."/>
            <person name="Labutti K."/>
            <person name="Salamov A."/>
            <person name="Andreopoulos B."/>
            <person name="Baker S."/>
            <person name="Barry K."/>
            <person name="Bills G."/>
            <person name="Bluhm B."/>
            <person name="Cannon C."/>
            <person name="Castanera R."/>
            <person name="Culley D."/>
            <person name="Daum C."/>
            <person name="Ezra D."/>
            <person name="Gonzalez J."/>
            <person name="Henrissat B."/>
            <person name="Kuo A."/>
            <person name="Liang C."/>
            <person name="Lipzen A."/>
            <person name="Lutzoni F."/>
            <person name="Magnuson J."/>
            <person name="Mondo S."/>
            <person name="Nolan M."/>
            <person name="Ohm R."/>
            <person name="Pangilinan J."/>
            <person name="Park H.-J."/>
            <person name="Ramirez L."/>
            <person name="Alfaro M."/>
            <person name="Sun H."/>
            <person name="Tritt A."/>
            <person name="Yoshinaga Y."/>
            <person name="Zwiers L.-H."/>
            <person name="Turgeon B."/>
            <person name="Goodwin S."/>
            <person name="Spatafora J."/>
            <person name="Crous P."/>
            <person name="Grigoriev I."/>
        </authorList>
    </citation>
    <scope>NUCLEOTIDE SEQUENCE</scope>
    <source>
        <strain evidence="7 9">CBS 304.34</strain>
    </source>
</reference>
<dbReference type="InterPro" id="IPR001138">
    <property type="entry name" value="Zn2Cys6_DnaBD"/>
</dbReference>
<dbReference type="RefSeq" id="XP_033579361.1">
    <property type="nucleotide sequence ID" value="XM_033719542.1"/>
</dbReference>
<organism evidence="7">
    <name type="scientific">Mytilinidion resinicola</name>
    <dbReference type="NCBI Taxonomy" id="574789"/>
    <lineage>
        <taxon>Eukaryota</taxon>
        <taxon>Fungi</taxon>
        <taxon>Dikarya</taxon>
        <taxon>Ascomycota</taxon>
        <taxon>Pezizomycotina</taxon>
        <taxon>Dothideomycetes</taxon>
        <taxon>Pleosporomycetidae</taxon>
        <taxon>Mytilinidiales</taxon>
        <taxon>Mytilinidiaceae</taxon>
        <taxon>Mytilinidion</taxon>
    </lineage>
</organism>
<dbReference type="OrthoDB" id="9930022at2759"/>
<evidence type="ECO:0000256" key="1">
    <source>
        <dbReference type="ARBA" id="ARBA00022723"/>
    </source>
</evidence>
<evidence type="ECO:0000313" key="9">
    <source>
        <dbReference type="RefSeq" id="XP_033579361.1"/>
    </source>
</evidence>
<keyword evidence="1" id="KW-0479">Metal-binding</keyword>
<feature type="domain" description="Zn(2)-C6 fungal-type" evidence="6">
    <location>
        <begin position="10"/>
        <end position="40"/>
    </location>
</feature>
<dbReference type="GO" id="GO:0000981">
    <property type="term" value="F:DNA-binding transcription factor activity, RNA polymerase II-specific"/>
    <property type="evidence" value="ECO:0007669"/>
    <property type="project" value="InterPro"/>
</dbReference>
<evidence type="ECO:0000259" key="6">
    <source>
        <dbReference type="PROSITE" id="PS50048"/>
    </source>
</evidence>
<keyword evidence="3" id="KW-0805">Transcription regulation</keyword>
<keyword evidence="2" id="KW-0862">Zinc</keyword>
<dbReference type="Gene3D" id="4.10.240.10">
    <property type="entry name" value="Zn(2)-C6 fungal-type DNA-binding domain"/>
    <property type="match status" value="1"/>
</dbReference>
<dbReference type="PANTHER" id="PTHR47660">
    <property type="entry name" value="TRANSCRIPTION FACTOR WITH C2H2 AND ZN(2)-CYS(6) DNA BINDING DOMAIN (EUROFUNG)-RELATED-RELATED"/>
    <property type="match status" value="1"/>
</dbReference>
<dbReference type="Pfam" id="PF00172">
    <property type="entry name" value="Zn_clus"/>
    <property type="match status" value="1"/>
</dbReference>
<dbReference type="SMART" id="SM00066">
    <property type="entry name" value="GAL4"/>
    <property type="match status" value="1"/>
</dbReference>
<evidence type="ECO:0000313" key="7">
    <source>
        <dbReference type="EMBL" id="KAF2812397.1"/>
    </source>
</evidence>
<dbReference type="Proteomes" id="UP000504636">
    <property type="component" value="Unplaced"/>
</dbReference>
<keyword evidence="4" id="KW-0804">Transcription</keyword>
<gene>
    <name evidence="7 9" type="ORF">BDZ99DRAFT_461111</name>
</gene>
<keyword evidence="5" id="KW-0539">Nucleus</keyword>
<sequence>MADIPNRRKSCGACVKGKRRCDAKLPKCQRCAKKGIDCLYPGINPSISDTIIPELDFPWLEVLLHAPEAWNGHLAEQSQRIRNTLAPDTEVLPLPDFLPYEGPTQTSLAQPEMTFAVREFKTFPEKWVKEGKAPFIHPQLFASNMPRSLQDAYSACAIYSTKTEQNSTVAFTVIESKANELVRVTRTANWTPLEVLAAVQSLLIFQIIRLFDGDIRQRTLAEAAEPVLEQWTQDLRDRTEKEVVTTTTNAASWRAWLFAESVRRTIAMSYTLKGMYTLVKNGYCTMGAAITSLSFTAQRALWAASSMFEWSAAVRDNIPFWCQNMQFDSVLRDGKSWDVDDFGIVMMVMYKGRDRIDEWLQKGNAERNAVFNPDLFATMIETMPDEVHPDMLQYVSTLP</sequence>
<keyword evidence="8" id="KW-1185">Reference proteome</keyword>
<dbReference type="InterPro" id="IPR036864">
    <property type="entry name" value="Zn2-C6_fun-type_DNA-bd_sf"/>
</dbReference>
<dbReference type="GO" id="GO:0008270">
    <property type="term" value="F:zinc ion binding"/>
    <property type="evidence" value="ECO:0007669"/>
    <property type="project" value="InterPro"/>
</dbReference>
<dbReference type="PANTHER" id="PTHR47660:SF3">
    <property type="entry name" value="FINGER DOMAIN PROTEIN, PUTATIVE (AFU_ORTHOLOGUE AFUA_4G03310)-RELATED"/>
    <property type="match status" value="1"/>
</dbReference>
<evidence type="ECO:0000256" key="5">
    <source>
        <dbReference type="ARBA" id="ARBA00023242"/>
    </source>
</evidence>
<dbReference type="CDD" id="cd00067">
    <property type="entry name" value="GAL4"/>
    <property type="match status" value="1"/>
</dbReference>
<proteinExistence type="predicted"/>
<dbReference type="GeneID" id="54460435"/>
<protein>
    <recommendedName>
        <fullName evidence="6">Zn(2)-C6 fungal-type domain-containing protein</fullName>
    </recommendedName>
</protein>
<dbReference type="SUPFAM" id="SSF57701">
    <property type="entry name" value="Zn2/Cys6 DNA-binding domain"/>
    <property type="match status" value="1"/>
</dbReference>
<dbReference type="PROSITE" id="PS50048">
    <property type="entry name" value="ZN2_CY6_FUNGAL_2"/>
    <property type="match status" value="1"/>
</dbReference>
<evidence type="ECO:0000256" key="2">
    <source>
        <dbReference type="ARBA" id="ARBA00022833"/>
    </source>
</evidence>
<evidence type="ECO:0000256" key="4">
    <source>
        <dbReference type="ARBA" id="ARBA00023163"/>
    </source>
</evidence>
<reference evidence="9" key="3">
    <citation type="submission" date="2025-04" db="UniProtKB">
        <authorList>
            <consortium name="RefSeq"/>
        </authorList>
    </citation>
    <scope>IDENTIFICATION</scope>
    <source>
        <strain evidence="9">CBS 304.34</strain>
    </source>
</reference>
<name>A0A6A6YWW8_9PEZI</name>
<dbReference type="EMBL" id="MU003697">
    <property type="protein sequence ID" value="KAF2812397.1"/>
    <property type="molecule type" value="Genomic_DNA"/>
</dbReference>
<reference evidence="9" key="2">
    <citation type="submission" date="2020-04" db="EMBL/GenBank/DDBJ databases">
        <authorList>
            <consortium name="NCBI Genome Project"/>
        </authorList>
    </citation>
    <scope>NUCLEOTIDE SEQUENCE</scope>
    <source>
        <strain evidence="9">CBS 304.34</strain>
    </source>
</reference>
<evidence type="ECO:0000313" key="8">
    <source>
        <dbReference type="Proteomes" id="UP000504636"/>
    </source>
</evidence>